<feature type="non-terminal residue" evidence="1">
    <location>
        <position position="1"/>
    </location>
</feature>
<keyword evidence="2" id="KW-1185">Reference proteome</keyword>
<evidence type="ECO:0000313" key="1">
    <source>
        <dbReference type="EMBL" id="KAJ1887574.1"/>
    </source>
</evidence>
<evidence type="ECO:0000313" key="2">
    <source>
        <dbReference type="Proteomes" id="UP001150581"/>
    </source>
</evidence>
<name>A0ACC1I513_9FUNG</name>
<gene>
    <name evidence="1" type="ORF">LPJ66_009044</name>
</gene>
<sequence length="283" mass="30843">HQHQHQLQLQLQLQLQHHQQPAVVGRTKAVSLDHPSLSPSPLFPARNQSLVSPQQQQQQGRASLSTIHSPLPDPPAADAAATNAGDQRLRAATFNVPSRTTSGPRSSIAYPPPRASMSTVPMPVTTATAVADRRPSLATRSRRPSLASSLNPLPPSSSQQQQQQRNNNNTAGSLQLSFEAPPKVNLGEELTVRVYISNHTDTQYTHLCLVDVHAEGGEEDLDHGLMSLDHRTDVPPLWPGESVFVALQYIAAAPLFHSIRTLQLIDADQPLVTIESPFVVYIE</sequence>
<reference evidence="1" key="1">
    <citation type="submission" date="2022-07" db="EMBL/GenBank/DDBJ databases">
        <title>Phylogenomic reconstructions and comparative analyses of Kickxellomycotina fungi.</title>
        <authorList>
            <person name="Reynolds N.K."/>
            <person name="Stajich J.E."/>
            <person name="Barry K."/>
            <person name="Grigoriev I.V."/>
            <person name="Crous P."/>
            <person name="Smith M.E."/>
        </authorList>
    </citation>
    <scope>NUCLEOTIDE SEQUENCE</scope>
    <source>
        <strain evidence="1">Benny 63K</strain>
    </source>
</reference>
<dbReference type="Proteomes" id="UP001150581">
    <property type="component" value="Unassembled WGS sequence"/>
</dbReference>
<proteinExistence type="predicted"/>
<organism evidence="1 2">
    <name type="scientific">Kickxella alabastrina</name>
    <dbReference type="NCBI Taxonomy" id="61397"/>
    <lineage>
        <taxon>Eukaryota</taxon>
        <taxon>Fungi</taxon>
        <taxon>Fungi incertae sedis</taxon>
        <taxon>Zoopagomycota</taxon>
        <taxon>Kickxellomycotina</taxon>
        <taxon>Kickxellomycetes</taxon>
        <taxon>Kickxellales</taxon>
        <taxon>Kickxellaceae</taxon>
        <taxon>Kickxella</taxon>
    </lineage>
</organism>
<accession>A0ACC1I513</accession>
<protein>
    <submittedName>
        <fullName evidence="1">Uncharacterized protein</fullName>
    </submittedName>
</protein>
<comment type="caution">
    <text evidence="1">The sequence shown here is derived from an EMBL/GenBank/DDBJ whole genome shotgun (WGS) entry which is preliminary data.</text>
</comment>
<dbReference type="EMBL" id="JANBPG010001963">
    <property type="protein sequence ID" value="KAJ1887574.1"/>
    <property type="molecule type" value="Genomic_DNA"/>
</dbReference>